<dbReference type="RefSeq" id="WP_346761409.1">
    <property type="nucleotide sequence ID" value="NZ_JAUJEB010000007.1"/>
</dbReference>
<keyword evidence="2" id="KW-1185">Reference proteome</keyword>
<protein>
    <submittedName>
        <fullName evidence="1">AAA family ATPase</fullName>
    </submittedName>
</protein>
<dbReference type="Proteomes" id="UP001172083">
    <property type="component" value="Unassembled WGS sequence"/>
</dbReference>
<dbReference type="Gene3D" id="3.40.50.300">
    <property type="entry name" value="P-loop containing nucleotide triphosphate hydrolases"/>
    <property type="match status" value="1"/>
</dbReference>
<dbReference type="InterPro" id="IPR027417">
    <property type="entry name" value="P-loop_NTPase"/>
</dbReference>
<accession>A0ABT8LE63</accession>
<reference evidence="1" key="1">
    <citation type="submission" date="2023-06" db="EMBL/GenBank/DDBJ databases">
        <title>Genomic of Agaribacillus aureum.</title>
        <authorList>
            <person name="Wang G."/>
        </authorList>
    </citation>
    <scope>NUCLEOTIDE SEQUENCE</scope>
    <source>
        <strain evidence="1">BMA12</strain>
    </source>
</reference>
<evidence type="ECO:0000313" key="1">
    <source>
        <dbReference type="EMBL" id="MDN5216075.1"/>
    </source>
</evidence>
<comment type="caution">
    <text evidence="1">The sequence shown here is derived from an EMBL/GenBank/DDBJ whole genome shotgun (WGS) entry which is preliminary data.</text>
</comment>
<gene>
    <name evidence="1" type="ORF">QQ020_28610</name>
</gene>
<dbReference type="PANTHER" id="PTHR37816:SF2">
    <property type="entry name" value="DNA TOPOLOGY MODULATION PROTEIN FLAR-RELATED PROTEIN"/>
    <property type="match status" value="1"/>
</dbReference>
<proteinExistence type="predicted"/>
<dbReference type="EMBL" id="JAUJEB010000007">
    <property type="protein sequence ID" value="MDN5216075.1"/>
    <property type="molecule type" value="Genomic_DNA"/>
</dbReference>
<dbReference type="PANTHER" id="PTHR37816">
    <property type="entry name" value="YALI0E33011P"/>
    <property type="match status" value="1"/>
</dbReference>
<evidence type="ECO:0000313" key="2">
    <source>
        <dbReference type="Proteomes" id="UP001172083"/>
    </source>
</evidence>
<dbReference type="InterPro" id="IPR052922">
    <property type="entry name" value="Cytidylate_Kinase-2"/>
</dbReference>
<organism evidence="1 2">
    <name type="scientific">Agaribacillus aureus</name>
    <dbReference type="NCBI Taxonomy" id="3051825"/>
    <lineage>
        <taxon>Bacteria</taxon>
        <taxon>Pseudomonadati</taxon>
        <taxon>Bacteroidota</taxon>
        <taxon>Cytophagia</taxon>
        <taxon>Cytophagales</taxon>
        <taxon>Splendidivirgaceae</taxon>
        <taxon>Agaribacillus</taxon>
    </lineage>
</organism>
<dbReference type="SUPFAM" id="SSF52540">
    <property type="entry name" value="P-loop containing nucleoside triphosphate hydrolases"/>
    <property type="match status" value="1"/>
</dbReference>
<sequence length="181" mass="21288">MKIIIFGASGAGTTTLGRSLAETLKWIHLDADDFYWEKTKIPFQIKVPQKVRNQNLRKDFELVENVIVSGSLVTWDSYWNGAFDLGVFLSLPHHVRMERLINREVERYGARLKSDIEIKKKHQAFLKWAEQYDDESFEGRSIAQHKEWIKLLKCKTIEIMGDLSNDERRKIVMEQIQKLHK</sequence>
<name>A0ABT8LE63_9BACT</name>